<dbReference type="GO" id="GO:0005737">
    <property type="term" value="C:cytoplasm"/>
    <property type="evidence" value="ECO:0007669"/>
    <property type="project" value="TreeGrafter"/>
</dbReference>
<dbReference type="GO" id="GO:0008088">
    <property type="term" value="P:axo-dendritic transport"/>
    <property type="evidence" value="ECO:0007669"/>
    <property type="project" value="TreeGrafter"/>
</dbReference>
<evidence type="ECO:0000259" key="1">
    <source>
        <dbReference type="Pfam" id="PF14649"/>
    </source>
</evidence>
<name>A0A835GND3_SPOEX</name>
<dbReference type="PANTHER" id="PTHR13650">
    <property type="entry name" value="SPATACSIN"/>
    <property type="match status" value="1"/>
</dbReference>
<feature type="domain" description="Spatacsin C-terminal" evidence="1">
    <location>
        <begin position="1657"/>
        <end position="1951"/>
    </location>
</feature>
<reference evidence="2" key="1">
    <citation type="submission" date="2020-08" db="EMBL/GenBank/DDBJ databases">
        <title>Spodoptera exigua strain:BAW_Kor-Di-RS1 Genome sequencing and assembly.</title>
        <authorList>
            <person name="Kim J."/>
            <person name="Nam H.Y."/>
            <person name="Kwon M."/>
            <person name="Choi J.H."/>
            <person name="Cho S.R."/>
            <person name="Kim G.-H."/>
        </authorList>
    </citation>
    <scope>NUCLEOTIDE SEQUENCE</scope>
    <source>
        <strain evidence="2">BAW_Kor-Di-RS1</strain>
        <tissue evidence="2">Whole-body</tissue>
    </source>
</reference>
<proteinExistence type="predicted"/>
<sequence>MEGLTQNEKIIWSCWKEKSPRDVVREAAAKGTHIELAITYLKEKNGWNDATAREWFLAEVKAWTVQLLLRKQIFKVLHILNKVKISPELHLMTLARDSAQIEYRDFIVEHLEKLSKDMNNETKEEWLHFKRHWNLLRYLEKAFESEGTFKQNKVFGMGKDRIVVNESEIKALTIDKIEKYPQQWKSKIATALFFNSFEFSLLDFSAPVEMWNYLVENNKAMILVRWINVQTSEVVRDMNARYIFFNNEGFAKKLLNVDTAGFDTQVLESLDEIFRKWPVTNEMIENVAKSNCFAYTKLCIYDTLASYGIVNESERNNLYLIISRLARTQNLKLIDDIFTESCSTISREHFYVELAKYCVKNKLYKVLTLCVEGNILDTDLSDIEQEAKDCIELWLLFKSIEQTSDKQSHVLPVYKTCEQIANENIDDYVSSNPHLMLGMILLEDAKKLFDIFSTEDFLQFKDFKLPNKIYKDKLPHLYNVYKKFADANHTYELKDVNVYQLLSGYRGLDVSKIFEFQLVNQNTNNLLTDKPDRRSLGSLLSSDVDVKSASIKALSQRAMEMPDFADEKLMKKYGYVAKLNHVYYLKQYRPCNASQAFVSQQYQTYNRLQDKSVKSACCEAHALALQNWFDGAMTACTVSFIAMIGCNPTRCRVHISAAKMIKNHLMEYRGLSEEKANKTVNEYMSKLIQSNDEAAKEMLRFMEEITLSRLNDRQKQDGKVDMASVLYECQTMVKFATLHNLPLPELQLREFVKANSWFNFLLFGDVFRYPLSQMLQLAQEFEKKSYAEHLKHIMLHRTVDEGVEKESKTNASNGQRRVSRLNSVEIGSVLIQTPSPTQVGSFEFPSSAYMGRELWEVAAACHGPEDPPAALLRAADICREPLLVLIASCYEPNAVEMLWPQWILSSLSLSPRSQGVLQQLMTQQNQGASEQFQRVAELCLLEGYVTTLHEAMLIFMPVREPPHSVYCFSQRCIRHHNFDSETTKLLNSFLQHAQRKYSFGASGAPWQLSKEALQKVSVSLIKIALSHNFDSAYLQRQFLKCLADNQFEKGFTVPSPNFSTLYEILKISMETSLAINISKLLQDDSQTYVEECVQMYTAKRDYDVALKIAKLSGVPVNGILIAEWTHKYENLLSREEMLEDKGITLFIAQCSEAFKKATVTFKDATEFLVAHVNNITDTAQKFYSYRIIMSWFEENLEYGRRREEIEHLMWGAYFKNEAPNAIFLNSYQSTMHFIMNGQKDPNISKKIGQANAEKPFTMMLDEIEIESDVSNIENVVLLEDPEAIDSWRRVMNQLLELKLLVDAFRLSALFKSPPEFRYRPPACPVQIVRTCLKLAEGSCSPYELPQELRLVISSPVLQNKLSISGISDASFEELVVIQEKQENVPESAHLAAREEADRLSALDALAVRSGLTLAKQVASYFRIALQIGWDYTSVLKYQNHAIDFINLVSGRARMSLANLVFKTFNIPTKQRRSSVVQFSCRIPLQGDSSGHNIAPSSKNIDIQTEEHFQYTLWGYALNADIEMFLNMRPDACSQIGKLILDHLIAFQKIYKCSNISGTSKPDNLLDDNGLDVENLIDEEYQNVEGDEAESVLTEEGTVLSADTESVYSVSTVYTVYCNKMSRDCRRNLFDVITKNNVHIRYEVKSNIRKITKGAKLSTKQVNIICLELLVLAHECFACACDTEGVATTLRSAQALAARLLASRSWRLMVRLLTGLARYTECAYVFQALRDNHQFEFLLGQFDYMLGQQVDKIAEFKQGLLDFLKTHCPGDTDTYIMVALHFNMYAEAANVKKKQALNLIDDLEKMALDSAKATSKKPFQPPTWLQIHDTVPTRSLLDTALNHCTDAAELYLQGGCTGFAGEMAALAQQIALQISLLNASPTRLILNRSTEQMYKLVSEYLSFMEGLVLLAGRGGEAWRELAYRRTLTNDQAYLRDMAMYRPDVAHDFLNRYKTERNKTPGSQAAMTELRNLCR</sequence>
<dbReference type="GO" id="GO:0030424">
    <property type="term" value="C:axon"/>
    <property type="evidence" value="ECO:0007669"/>
    <property type="project" value="TreeGrafter"/>
</dbReference>
<organism evidence="2 3">
    <name type="scientific">Spodoptera exigua</name>
    <name type="common">Beet armyworm</name>
    <name type="synonym">Noctua fulgens</name>
    <dbReference type="NCBI Taxonomy" id="7107"/>
    <lineage>
        <taxon>Eukaryota</taxon>
        <taxon>Metazoa</taxon>
        <taxon>Ecdysozoa</taxon>
        <taxon>Arthropoda</taxon>
        <taxon>Hexapoda</taxon>
        <taxon>Insecta</taxon>
        <taxon>Pterygota</taxon>
        <taxon>Neoptera</taxon>
        <taxon>Endopterygota</taxon>
        <taxon>Lepidoptera</taxon>
        <taxon>Glossata</taxon>
        <taxon>Ditrysia</taxon>
        <taxon>Noctuoidea</taxon>
        <taxon>Noctuidae</taxon>
        <taxon>Amphipyrinae</taxon>
        <taxon>Spodoptera</taxon>
    </lineage>
</organism>
<gene>
    <name evidence="2" type="ORF">HW555_002271</name>
</gene>
<protein>
    <recommendedName>
        <fullName evidence="1">Spatacsin C-terminal domain-containing protein</fullName>
    </recommendedName>
</protein>
<dbReference type="InterPro" id="IPR028103">
    <property type="entry name" value="Spatacsin"/>
</dbReference>
<comment type="caution">
    <text evidence="2">The sequence shown here is derived from an EMBL/GenBank/DDBJ whole genome shotgun (WGS) entry which is preliminary data.</text>
</comment>
<dbReference type="EMBL" id="JACKWZ010000021">
    <property type="protein sequence ID" value="KAF9421831.1"/>
    <property type="molecule type" value="Genomic_DNA"/>
</dbReference>
<evidence type="ECO:0000313" key="2">
    <source>
        <dbReference type="EMBL" id="KAF9421831.1"/>
    </source>
</evidence>
<dbReference type="InterPro" id="IPR028107">
    <property type="entry name" value="Spatacsin_C_dom"/>
</dbReference>
<dbReference type="Proteomes" id="UP000648187">
    <property type="component" value="Unassembled WGS sequence"/>
</dbReference>
<dbReference type="PANTHER" id="PTHR13650:SF0">
    <property type="entry name" value="SPATACSIN"/>
    <property type="match status" value="1"/>
</dbReference>
<dbReference type="GO" id="GO:0048489">
    <property type="term" value="P:synaptic vesicle transport"/>
    <property type="evidence" value="ECO:0007669"/>
    <property type="project" value="TreeGrafter"/>
</dbReference>
<dbReference type="Pfam" id="PF14649">
    <property type="entry name" value="Spatacsin_C"/>
    <property type="match status" value="1"/>
</dbReference>
<accession>A0A835GND3</accession>
<dbReference type="GO" id="GO:0030425">
    <property type="term" value="C:dendrite"/>
    <property type="evidence" value="ECO:0007669"/>
    <property type="project" value="TreeGrafter"/>
</dbReference>
<keyword evidence="3" id="KW-1185">Reference proteome</keyword>
<evidence type="ECO:0000313" key="3">
    <source>
        <dbReference type="Proteomes" id="UP000648187"/>
    </source>
</evidence>
<dbReference type="GO" id="GO:0007409">
    <property type="term" value="P:axonogenesis"/>
    <property type="evidence" value="ECO:0007669"/>
    <property type="project" value="TreeGrafter"/>
</dbReference>
<dbReference type="GO" id="GO:0045202">
    <property type="term" value="C:synapse"/>
    <property type="evidence" value="ECO:0007669"/>
    <property type="project" value="TreeGrafter"/>
</dbReference>
<dbReference type="GO" id="GO:0007268">
    <property type="term" value="P:chemical synaptic transmission"/>
    <property type="evidence" value="ECO:0007669"/>
    <property type="project" value="TreeGrafter"/>
</dbReference>